<comment type="caution">
    <text evidence="2">The sequence shown here is derived from an EMBL/GenBank/DDBJ whole genome shotgun (WGS) entry which is preliminary data.</text>
</comment>
<proteinExistence type="predicted"/>
<organism evidence="2 3">
    <name type="scientific">Thermaerobacillus caldiproteolyticus</name>
    <dbReference type="NCBI Taxonomy" id="247480"/>
    <lineage>
        <taxon>Bacteria</taxon>
        <taxon>Bacillati</taxon>
        <taxon>Bacillota</taxon>
        <taxon>Bacilli</taxon>
        <taxon>Bacillales</taxon>
        <taxon>Anoxybacillaceae</taxon>
        <taxon>Thermaerobacillus</taxon>
    </lineage>
</organism>
<keyword evidence="1" id="KW-1133">Transmembrane helix</keyword>
<keyword evidence="3" id="KW-1185">Reference proteome</keyword>
<evidence type="ECO:0000313" key="3">
    <source>
        <dbReference type="Proteomes" id="UP000523087"/>
    </source>
</evidence>
<reference evidence="2 3" key="1">
    <citation type="submission" date="2020-07" db="EMBL/GenBank/DDBJ databases">
        <title>Genomic Encyclopedia of Type Strains, Phase IV (KMG-IV): sequencing the most valuable type-strain genomes for metagenomic binning, comparative biology and taxonomic classification.</title>
        <authorList>
            <person name="Goeker M."/>
        </authorList>
    </citation>
    <scope>NUCLEOTIDE SEQUENCE [LARGE SCALE GENOMIC DNA]</scope>
    <source>
        <strain evidence="2 3">DSM 15730</strain>
    </source>
</reference>
<dbReference type="Proteomes" id="UP000523087">
    <property type="component" value="Unassembled WGS sequence"/>
</dbReference>
<dbReference type="AlphaFoldDB" id="A0A7V9Z7D9"/>
<dbReference type="GO" id="GO:0008168">
    <property type="term" value="F:methyltransferase activity"/>
    <property type="evidence" value="ECO:0007669"/>
    <property type="project" value="UniProtKB-KW"/>
</dbReference>
<feature type="transmembrane region" description="Helical" evidence="1">
    <location>
        <begin position="35"/>
        <end position="57"/>
    </location>
</feature>
<dbReference type="GO" id="GO:0032259">
    <property type="term" value="P:methylation"/>
    <property type="evidence" value="ECO:0007669"/>
    <property type="project" value="UniProtKB-KW"/>
</dbReference>
<keyword evidence="1" id="KW-0472">Membrane</keyword>
<dbReference type="EMBL" id="JACDUT010000006">
    <property type="protein sequence ID" value="MBA2875403.1"/>
    <property type="molecule type" value="Genomic_DNA"/>
</dbReference>
<keyword evidence="2" id="KW-0808">Transferase</keyword>
<feature type="transmembrane region" description="Helical" evidence="1">
    <location>
        <begin position="6"/>
        <end position="23"/>
    </location>
</feature>
<name>A0A7V9Z7D9_9BACL</name>
<accession>A0A7V9Z7D9</accession>
<feature type="transmembrane region" description="Helical" evidence="1">
    <location>
        <begin position="73"/>
        <end position="95"/>
    </location>
</feature>
<dbReference type="RefSeq" id="WP_181556225.1">
    <property type="nucleotide sequence ID" value="NZ_JACDUT010000006.1"/>
</dbReference>
<evidence type="ECO:0000313" key="2">
    <source>
        <dbReference type="EMBL" id="MBA2875403.1"/>
    </source>
</evidence>
<gene>
    <name evidence="2" type="ORF">HNR31_002191</name>
</gene>
<protein>
    <submittedName>
        <fullName evidence="2">Protein-S-isoprenylcysteine O-methyltransferase Ste14</fullName>
    </submittedName>
</protein>
<evidence type="ECO:0000256" key="1">
    <source>
        <dbReference type="SAM" id="Phobius"/>
    </source>
</evidence>
<sequence>MTALFVSAFLGAASTIALLFVKVEMERLFHRRKDFPLLHVVNVLVTGGVVAISYYLFSDIHIEISEIKETKRFFYVYAGALQLILPMYAVIALLFQQRRKKQRKYTTSKDKKVLYINEKYLARRYDDYHSKTS</sequence>
<keyword evidence="1" id="KW-0812">Transmembrane</keyword>
<keyword evidence="2" id="KW-0489">Methyltransferase</keyword>